<dbReference type="VEuPathDB" id="FungiDB:SCODWIG_00559"/>
<reference evidence="9" key="1">
    <citation type="submission" date="2018-06" db="EMBL/GenBank/DDBJ databases">
        <authorList>
            <person name="Guldener U."/>
        </authorList>
    </citation>
    <scope>NUCLEOTIDE SEQUENCE [LARGE SCALE GENOMIC DNA]</scope>
    <source>
        <strain evidence="9">UTAD17</strain>
    </source>
</reference>
<dbReference type="Pfam" id="PF07970">
    <property type="entry name" value="COPIIcoated_ERV"/>
    <property type="match status" value="1"/>
</dbReference>
<evidence type="ECO:0000256" key="1">
    <source>
        <dbReference type="ARBA" id="ARBA00004370"/>
    </source>
</evidence>
<dbReference type="InterPro" id="IPR012936">
    <property type="entry name" value="Erv_C"/>
</dbReference>
<evidence type="ECO:0000256" key="5">
    <source>
        <dbReference type="RuleBase" id="RU369013"/>
    </source>
</evidence>
<accession>A0A376B289</accession>
<proteinExistence type="inferred from homology"/>
<comment type="subcellular location">
    <subcellularLocation>
        <location evidence="5">Endoplasmic reticulum membrane</location>
        <topology evidence="5">Multi-pass membrane protein</topology>
    </subcellularLocation>
    <subcellularLocation>
        <location evidence="5">Endoplasmic reticulum-Golgi intermediate compartment membrane</location>
        <topology evidence="5">Multi-pass membrane protein</topology>
    </subcellularLocation>
    <subcellularLocation>
        <location evidence="5">Golgi apparatus membrane</location>
        <topology evidence="5">Multi-pass membrane protein</topology>
    </subcellularLocation>
    <subcellularLocation>
        <location evidence="1">Membrane</location>
    </subcellularLocation>
</comment>
<dbReference type="GO" id="GO:0033116">
    <property type="term" value="C:endoplasmic reticulum-Golgi intermediate compartment membrane"/>
    <property type="evidence" value="ECO:0007669"/>
    <property type="project" value="UniProtKB-SubCell"/>
</dbReference>
<sequence>MESNNGKTFSVLRTFDAFPKTQAQYQQSNDNTSKKITIKTILFYLYLLFIAWSEFGSFFGGYLDEQYIVDDTPRETAQINIDFFIRTPCELLNVAVRDQTRDIFIISEKLNFENMPFFIPGDIKAIDNPKKVKTPELDELLSQAIPAEFREKLDTSKMIGSDNFDGCHIFGSVPITKVEGQLQITSKMFSPFDIGGIPADAKIDFSHVINELSFGEFFPYIDNQLDNTARLTNKPATSFKYSLHVVPTIYKSLGATLNTNQYSLSESISEVKNIGGFEAAGIMISYKFESLTVVVEDKRISFLQFIVRLITILCLIVYITTWLYKLADKILILIGGKKWSLYDDSPMKSKQGLLDS</sequence>
<dbReference type="GO" id="GO:0006890">
    <property type="term" value="P:retrograde vesicle-mediated transport, Golgi to endoplasmic reticulum"/>
    <property type="evidence" value="ECO:0007669"/>
    <property type="project" value="TreeGrafter"/>
</dbReference>
<keyword evidence="3 5" id="KW-1133">Transmembrane helix</keyword>
<feature type="domain" description="Endoplasmic reticulum vesicle transporter C-terminal" evidence="6">
    <location>
        <begin position="157"/>
        <end position="321"/>
    </location>
</feature>
<dbReference type="OrthoDB" id="5541786at2759"/>
<evidence type="ECO:0000313" key="8">
    <source>
        <dbReference type="EMBL" id="SSD58798.1"/>
    </source>
</evidence>
<dbReference type="GO" id="GO:0005789">
    <property type="term" value="C:endoplasmic reticulum membrane"/>
    <property type="evidence" value="ECO:0007669"/>
    <property type="project" value="UniProtKB-SubCell"/>
</dbReference>
<dbReference type="Proteomes" id="UP000262825">
    <property type="component" value="Unassembled WGS sequence"/>
</dbReference>
<comment type="similarity">
    <text evidence="5">Belongs to the ERGIC family.</text>
</comment>
<keyword evidence="5" id="KW-0931">ER-Golgi transport</keyword>
<dbReference type="InterPro" id="IPR045888">
    <property type="entry name" value="Erv"/>
</dbReference>
<evidence type="ECO:0000256" key="2">
    <source>
        <dbReference type="ARBA" id="ARBA00022692"/>
    </source>
</evidence>
<keyword evidence="9" id="KW-1185">Reference proteome</keyword>
<feature type="transmembrane region" description="Helical" evidence="5">
    <location>
        <begin position="305"/>
        <end position="324"/>
    </location>
</feature>
<feature type="transmembrane region" description="Helical" evidence="5">
    <location>
        <begin position="41"/>
        <end position="63"/>
    </location>
</feature>
<keyword evidence="5" id="KW-0333">Golgi apparatus</keyword>
<dbReference type="GO" id="GO:0006888">
    <property type="term" value="P:endoplasmic reticulum to Golgi vesicle-mediated transport"/>
    <property type="evidence" value="ECO:0007669"/>
    <property type="project" value="UniProtKB-UniRule"/>
</dbReference>
<dbReference type="AlphaFoldDB" id="A0A376B289"/>
<dbReference type="PANTHER" id="PTHR10984:SF81">
    <property type="entry name" value="ER-DERIVED VESICLES PROTEIN ERV41"/>
    <property type="match status" value="1"/>
</dbReference>
<evidence type="ECO:0000256" key="4">
    <source>
        <dbReference type="ARBA" id="ARBA00023136"/>
    </source>
</evidence>
<evidence type="ECO:0000313" key="9">
    <source>
        <dbReference type="Proteomes" id="UP000262825"/>
    </source>
</evidence>
<keyword evidence="4 5" id="KW-0472">Membrane</keyword>
<keyword evidence="5" id="KW-0813">Transport</keyword>
<evidence type="ECO:0000259" key="6">
    <source>
        <dbReference type="Pfam" id="PF07970"/>
    </source>
</evidence>
<name>A0A376B289_9ASCO</name>
<dbReference type="GO" id="GO:0000139">
    <property type="term" value="C:Golgi membrane"/>
    <property type="evidence" value="ECO:0007669"/>
    <property type="project" value="UniProtKB-SubCell"/>
</dbReference>
<dbReference type="GO" id="GO:0030134">
    <property type="term" value="C:COPII-coated ER to Golgi transport vesicle"/>
    <property type="evidence" value="ECO:0007669"/>
    <property type="project" value="TreeGrafter"/>
</dbReference>
<protein>
    <recommendedName>
        <fullName evidence="5">Endoplasmic reticulum-Golgi intermediate compartment protein</fullName>
    </recommendedName>
</protein>
<dbReference type="EMBL" id="UFAJ01000049">
    <property type="protein sequence ID" value="SSD58798.1"/>
    <property type="molecule type" value="Genomic_DNA"/>
</dbReference>
<evidence type="ECO:0000256" key="3">
    <source>
        <dbReference type="ARBA" id="ARBA00022989"/>
    </source>
</evidence>
<dbReference type="PANTHER" id="PTHR10984">
    <property type="entry name" value="ENDOPLASMIC RETICULUM-GOLGI INTERMEDIATE COMPARTMENT PROTEIN"/>
    <property type="match status" value="1"/>
</dbReference>
<dbReference type="Pfam" id="PF13850">
    <property type="entry name" value="ERGIC_N"/>
    <property type="match status" value="1"/>
</dbReference>
<feature type="domain" description="Endoplasmic reticulum vesicle transporter N-terminal" evidence="7">
    <location>
        <begin position="12"/>
        <end position="102"/>
    </location>
</feature>
<organism evidence="8 9">
    <name type="scientific">Saccharomycodes ludwigii</name>
    <dbReference type="NCBI Taxonomy" id="36035"/>
    <lineage>
        <taxon>Eukaryota</taxon>
        <taxon>Fungi</taxon>
        <taxon>Dikarya</taxon>
        <taxon>Ascomycota</taxon>
        <taxon>Saccharomycotina</taxon>
        <taxon>Saccharomycetes</taxon>
        <taxon>Saccharomycodales</taxon>
        <taxon>Saccharomycodaceae</taxon>
        <taxon>Saccharomycodes</taxon>
    </lineage>
</organism>
<evidence type="ECO:0000259" key="7">
    <source>
        <dbReference type="Pfam" id="PF13850"/>
    </source>
</evidence>
<keyword evidence="5" id="KW-0256">Endoplasmic reticulum</keyword>
<dbReference type="InterPro" id="IPR039542">
    <property type="entry name" value="Erv_N"/>
</dbReference>
<gene>
    <name evidence="8" type="ORF">SCODWIG_00559</name>
</gene>
<keyword evidence="2 5" id="KW-0812">Transmembrane</keyword>
<comment type="function">
    <text evidence="5">Plays a role in transport between endoplasmic reticulum and Golgi.</text>
</comment>